<dbReference type="CDD" id="cd01948">
    <property type="entry name" value="EAL"/>
    <property type="match status" value="1"/>
</dbReference>
<dbReference type="SUPFAM" id="SSF141868">
    <property type="entry name" value="EAL domain-like"/>
    <property type="match status" value="1"/>
</dbReference>
<comment type="caution">
    <text evidence="2">The sequence shown here is derived from an EMBL/GenBank/DDBJ whole genome shotgun (WGS) entry which is preliminary data.</text>
</comment>
<sequence length="259" mass="28244">MPDSGHPGQDGHCRICRDGEAFGAPLAFAFQPIVDVPARSVFAHEALVRGPRGEPAASVLAQVDDRNRYAFDQRCRRDAIAAAARLGLSERLSINFMPNAIYRASACIQATLRAADACGFPLDRIMFEITETERVRDVAHLVEIVTEYRRLGFLTALDDFGAGYSGLNLLAAFEPDIVKLDMDLTRALDSRPRSRVIVQSLVRLCEELGIAVIAEGVETAGERDALLDCGITRMQGWLFARAAFDALVQPDPGAWGAAR</sequence>
<dbReference type="Pfam" id="PF00563">
    <property type="entry name" value="EAL"/>
    <property type="match status" value="1"/>
</dbReference>
<dbReference type="PANTHER" id="PTHR33121:SF15">
    <property type="entry name" value="BLUE LIGHT- AND TEMPERATURE-REGULATED ANTIREPRESSOR BLUF"/>
    <property type="match status" value="1"/>
</dbReference>
<dbReference type="InterPro" id="IPR050706">
    <property type="entry name" value="Cyclic-di-GMP_PDE-like"/>
</dbReference>
<evidence type="ECO:0000313" key="3">
    <source>
        <dbReference type="Proteomes" id="UP000295106"/>
    </source>
</evidence>
<reference evidence="2 3" key="1">
    <citation type="submission" date="2019-03" db="EMBL/GenBank/DDBJ databases">
        <title>Genomic Encyclopedia of Type Strains, Phase IV (KMG-IV): sequencing the most valuable type-strain genomes for metagenomic binning, comparative biology and taxonomic classification.</title>
        <authorList>
            <person name="Goeker M."/>
        </authorList>
    </citation>
    <scope>NUCLEOTIDE SEQUENCE [LARGE SCALE GENOMIC DNA]</scope>
    <source>
        <strain evidence="2 3">DSM 1709</strain>
    </source>
</reference>
<dbReference type="PANTHER" id="PTHR33121">
    <property type="entry name" value="CYCLIC DI-GMP PHOSPHODIESTERASE PDEF"/>
    <property type="match status" value="1"/>
</dbReference>
<dbReference type="AlphaFoldDB" id="A0A4R2ME30"/>
<feature type="domain" description="EAL" evidence="1">
    <location>
        <begin position="9"/>
        <end position="256"/>
    </location>
</feature>
<organism evidence="2 3">
    <name type="scientific">Rubrivivax gelatinosus</name>
    <name type="common">Rhodocyclus gelatinosus</name>
    <name type="synonym">Rhodopseudomonas gelatinosa</name>
    <dbReference type="NCBI Taxonomy" id="28068"/>
    <lineage>
        <taxon>Bacteria</taxon>
        <taxon>Pseudomonadati</taxon>
        <taxon>Pseudomonadota</taxon>
        <taxon>Betaproteobacteria</taxon>
        <taxon>Burkholderiales</taxon>
        <taxon>Sphaerotilaceae</taxon>
        <taxon>Rubrivivax</taxon>
    </lineage>
</organism>
<gene>
    <name evidence="2" type="ORF">EV684_101541</name>
</gene>
<evidence type="ECO:0000313" key="2">
    <source>
        <dbReference type="EMBL" id="TCP05669.1"/>
    </source>
</evidence>
<dbReference type="RefSeq" id="WP_132644654.1">
    <property type="nucleotide sequence ID" value="NZ_CP181386.1"/>
</dbReference>
<dbReference type="PROSITE" id="PS50883">
    <property type="entry name" value="EAL"/>
    <property type="match status" value="1"/>
</dbReference>
<evidence type="ECO:0000259" key="1">
    <source>
        <dbReference type="PROSITE" id="PS50883"/>
    </source>
</evidence>
<name>A0A4R2ME30_RUBGE</name>
<dbReference type="OrthoDB" id="9813903at2"/>
<dbReference type="Gene3D" id="3.20.20.450">
    <property type="entry name" value="EAL domain"/>
    <property type="match status" value="1"/>
</dbReference>
<dbReference type="InterPro" id="IPR035919">
    <property type="entry name" value="EAL_sf"/>
</dbReference>
<proteinExistence type="predicted"/>
<dbReference type="EMBL" id="SLXD01000001">
    <property type="protein sequence ID" value="TCP05669.1"/>
    <property type="molecule type" value="Genomic_DNA"/>
</dbReference>
<protein>
    <submittedName>
        <fullName evidence="2">EAL domain-containing protein (Putative c-di-GMP-specific phosphodiesterase class I)</fullName>
    </submittedName>
</protein>
<dbReference type="GeneID" id="99687264"/>
<dbReference type="SMART" id="SM00052">
    <property type="entry name" value="EAL"/>
    <property type="match status" value="1"/>
</dbReference>
<dbReference type="InterPro" id="IPR001633">
    <property type="entry name" value="EAL_dom"/>
</dbReference>
<dbReference type="Proteomes" id="UP000295106">
    <property type="component" value="Unassembled WGS sequence"/>
</dbReference>
<dbReference type="GO" id="GO:0071111">
    <property type="term" value="F:cyclic-guanylate-specific phosphodiesterase activity"/>
    <property type="evidence" value="ECO:0007669"/>
    <property type="project" value="InterPro"/>
</dbReference>
<accession>A0A4R2ME30</accession>